<dbReference type="InterPro" id="IPR000719">
    <property type="entry name" value="Prot_kinase_dom"/>
</dbReference>
<evidence type="ECO:0000256" key="6">
    <source>
        <dbReference type="ARBA" id="ARBA00022840"/>
    </source>
</evidence>
<dbReference type="RefSeq" id="WP_204018847.1">
    <property type="nucleotide sequence ID" value="NZ_BOOG01000076.1"/>
</dbReference>
<dbReference type="SUPFAM" id="SSF56112">
    <property type="entry name" value="Protein kinase-like (PK-like)"/>
    <property type="match status" value="1"/>
</dbReference>
<dbReference type="PROSITE" id="PS00107">
    <property type="entry name" value="PROTEIN_KINASE_ATP"/>
    <property type="match status" value="1"/>
</dbReference>
<dbReference type="Gene3D" id="3.30.200.20">
    <property type="entry name" value="Phosphorylase Kinase, domain 1"/>
    <property type="match status" value="1"/>
</dbReference>
<evidence type="ECO:0000256" key="2">
    <source>
        <dbReference type="ARBA" id="ARBA00022527"/>
    </source>
</evidence>
<keyword evidence="3" id="KW-0808">Transferase</keyword>
<sequence length="521" mass="56273">MDAGTVVGERYQLVSRLGEGGYGEVWKGFDQSLDRHVAVKFIRAEKFPLQEELDEAEQRFRREARVTAKLRHPGVPIVYDVGTHETSLFLVMELVDGYRIDHLIDEHDPLPVAWAAAIGAQVCAVLTVAHAQSVIHRDLKPVNLILCADGTVKVLDFGIAAVLDPGATVITRLGEGVGTFCYMAPEQAITGKADARSDLYALGCVLHELLAGRRVFESAVPQAELARHYSEAPPRLRSLRADVPTGLEDLVLSLLAKNPADRPASAAEVYERLLPYVTALPPLPGATTAAPAPDPGRMYAVVAERIAETALVGPPIPSQPTPPASRLSRNELIAAKKQAEGLAIDGRLSQAIEVLKDAVSACAALPAERQLLIALRMDLANARFGARDYAAALRDFEGVLPTLADMLGVRHHAVFDCRYNQALSMAALGRNEAALSRMTALLADARVTLGESDPFPLLLRREIAALLIKLGERRQAVTLLCALLPEMIAVLGVDDAETRQAQTLLENLERLDDPGHEITGC</sequence>
<dbReference type="PANTHER" id="PTHR43289">
    <property type="entry name" value="MITOGEN-ACTIVATED PROTEIN KINASE KINASE KINASE 20-RELATED"/>
    <property type="match status" value="1"/>
</dbReference>
<dbReference type="Proteomes" id="UP000610966">
    <property type="component" value="Unassembled WGS sequence"/>
</dbReference>
<dbReference type="SMART" id="SM00220">
    <property type="entry name" value="S_TKc"/>
    <property type="match status" value="1"/>
</dbReference>
<keyword evidence="10" id="KW-1185">Reference proteome</keyword>
<dbReference type="Gene3D" id="1.25.40.10">
    <property type="entry name" value="Tetratricopeptide repeat domain"/>
    <property type="match status" value="1"/>
</dbReference>
<dbReference type="PROSITE" id="PS00108">
    <property type="entry name" value="PROTEIN_KINASE_ST"/>
    <property type="match status" value="1"/>
</dbReference>
<dbReference type="EMBL" id="BOOG01000076">
    <property type="protein sequence ID" value="GIH73210.1"/>
    <property type="molecule type" value="Genomic_DNA"/>
</dbReference>
<reference evidence="9" key="1">
    <citation type="submission" date="2021-01" db="EMBL/GenBank/DDBJ databases">
        <title>Whole genome shotgun sequence of Sphaerimonospora thailandensis NBRC 107569.</title>
        <authorList>
            <person name="Komaki H."/>
            <person name="Tamura T."/>
        </authorList>
    </citation>
    <scope>NUCLEOTIDE SEQUENCE</scope>
    <source>
        <strain evidence="9">NBRC 107569</strain>
    </source>
</reference>
<evidence type="ECO:0000256" key="4">
    <source>
        <dbReference type="ARBA" id="ARBA00022741"/>
    </source>
</evidence>
<feature type="binding site" evidence="7">
    <location>
        <position position="40"/>
    </location>
    <ligand>
        <name>ATP</name>
        <dbReference type="ChEBI" id="CHEBI:30616"/>
    </ligand>
</feature>
<dbReference type="InterPro" id="IPR011990">
    <property type="entry name" value="TPR-like_helical_dom_sf"/>
</dbReference>
<evidence type="ECO:0000313" key="9">
    <source>
        <dbReference type="EMBL" id="GIH73210.1"/>
    </source>
</evidence>
<comment type="caution">
    <text evidence="9">The sequence shown here is derived from an EMBL/GenBank/DDBJ whole genome shotgun (WGS) entry which is preliminary data.</text>
</comment>
<evidence type="ECO:0000256" key="3">
    <source>
        <dbReference type="ARBA" id="ARBA00022679"/>
    </source>
</evidence>
<evidence type="ECO:0000256" key="7">
    <source>
        <dbReference type="PROSITE-ProRule" id="PRU10141"/>
    </source>
</evidence>
<gene>
    <name evidence="9" type="ORF">Mth01_54630</name>
</gene>
<dbReference type="Gene3D" id="1.10.510.10">
    <property type="entry name" value="Transferase(Phosphotransferase) domain 1"/>
    <property type="match status" value="1"/>
</dbReference>
<evidence type="ECO:0000259" key="8">
    <source>
        <dbReference type="PROSITE" id="PS50011"/>
    </source>
</evidence>
<dbReference type="CDD" id="cd14014">
    <property type="entry name" value="STKc_PknB_like"/>
    <property type="match status" value="1"/>
</dbReference>
<dbReference type="EC" id="2.7.11.1" evidence="1"/>
<evidence type="ECO:0000256" key="1">
    <source>
        <dbReference type="ARBA" id="ARBA00012513"/>
    </source>
</evidence>
<protein>
    <recommendedName>
        <fullName evidence="1">non-specific serine/threonine protein kinase</fullName>
        <ecNumber evidence="1">2.7.11.1</ecNumber>
    </recommendedName>
</protein>
<keyword evidence="4 7" id="KW-0547">Nucleotide-binding</keyword>
<dbReference type="PANTHER" id="PTHR43289:SF6">
    <property type="entry name" value="SERINE_THREONINE-PROTEIN KINASE NEKL-3"/>
    <property type="match status" value="1"/>
</dbReference>
<dbReference type="Pfam" id="PF00069">
    <property type="entry name" value="Pkinase"/>
    <property type="match status" value="1"/>
</dbReference>
<dbReference type="GO" id="GO:0005524">
    <property type="term" value="F:ATP binding"/>
    <property type="evidence" value="ECO:0007669"/>
    <property type="project" value="UniProtKB-UniRule"/>
</dbReference>
<keyword evidence="6 7" id="KW-0067">ATP-binding</keyword>
<keyword evidence="2" id="KW-0723">Serine/threonine-protein kinase</keyword>
<dbReference type="PROSITE" id="PS50011">
    <property type="entry name" value="PROTEIN_KINASE_DOM"/>
    <property type="match status" value="1"/>
</dbReference>
<keyword evidence="5 9" id="KW-0418">Kinase</keyword>
<dbReference type="AlphaFoldDB" id="A0A8J3REE6"/>
<dbReference type="GO" id="GO:0004674">
    <property type="term" value="F:protein serine/threonine kinase activity"/>
    <property type="evidence" value="ECO:0007669"/>
    <property type="project" value="UniProtKB-KW"/>
</dbReference>
<evidence type="ECO:0000313" key="10">
    <source>
        <dbReference type="Proteomes" id="UP000610966"/>
    </source>
</evidence>
<accession>A0A8J3REE6</accession>
<feature type="domain" description="Protein kinase" evidence="8">
    <location>
        <begin position="11"/>
        <end position="277"/>
    </location>
</feature>
<dbReference type="SUPFAM" id="SSF48452">
    <property type="entry name" value="TPR-like"/>
    <property type="match status" value="1"/>
</dbReference>
<dbReference type="InterPro" id="IPR011009">
    <property type="entry name" value="Kinase-like_dom_sf"/>
</dbReference>
<name>A0A8J3REE6_9ACTN</name>
<evidence type="ECO:0000256" key="5">
    <source>
        <dbReference type="ARBA" id="ARBA00022777"/>
    </source>
</evidence>
<dbReference type="InterPro" id="IPR017441">
    <property type="entry name" value="Protein_kinase_ATP_BS"/>
</dbReference>
<dbReference type="InterPro" id="IPR008271">
    <property type="entry name" value="Ser/Thr_kinase_AS"/>
</dbReference>
<proteinExistence type="predicted"/>
<organism evidence="9 10">
    <name type="scientific">Sphaerimonospora thailandensis</name>
    <dbReference type="NCBI Taxonomy" id="795644"/>
    <lineage>
        <taxon>Bacteria</taxon>
        <taxon>Bacillati</taxon>
        <taxon>Actinomycetota</taxon>
        <taxon>Actinomycetes</taxon>
        <taxon>Streptosporangiales</taxon>
        <taxon>Streptosporangiaceae</taxon>
        <taxon>Sphaerimonospora</taxon>
    </lineage>
</organism>